<comment type="subunit">
    <text evidence="9 10">F-type ATPases have 2 components, CF(1) - the catalytic core - and CF(0) - the membrane proton channel. CF(1) has five subunits: alpha(3), beta(3), gamma(1), delta(1), epsilon(1). CF(0) has three main subunits: a, b and c.</text>
</comment>
<evidence type="ECO:0000259" key="11">
    <source>
        <dbReference type="Pfam" id="PF00401"/>
    </source>
</evidence>
<evidence type="ECO:0000256" key="1">
    <source>
        <dbReference type="ARBA" id="ARBA00004184"/>
    </source>
</evidence>
<dbReference type="GO" id="GO:0045259">
    <property type="term" value="C:proton-transporting ATP synthase complex"/>
    <property type="evidence" value="ECO:0007669"/>
    <property type="project" value="UniProtKB-KW"/>
</dbReference>
<dbReference type="InterPro" id="IPR001469">
    <property type="entry name" value="ATP_synth_F1_dsu/esu"/>
</dbReference>
<dbReference type="InterPro" id="IPR036771">
    <property type="entry name" value="ATPsynth_dsu/esu_N"/>
</dbReference>
<reference evidence="14 16" key="2">
    <citation type="submission" date="2018-08" db="EMBL/GenBank/DDBJ databases">
        <title>Genome of Clostridium chromiireducens C1, DSM12136.</title>
        <authorList>
            <person name="Xing M."/>
            <person name="Wei Y."/>
            <person name="Ang E.L."/>
            <person name="Zhao H."/>
            <person name="Zhang Y."/>
        </authorList>
    </citation>
    <scope>NUCLEOTIDE SEQUENCE [LARGE SCALE GENOMIC DNA]</scope>
    <source>
        <strain evidence="14 16">C1</strain>
    </source>
</reference>
<evidence type="ECO:0000313" key="16">
    <source>
        <dbReference type="Proteomes" id="UP000265930"/>
    </source>
</evidence>
<evidence type="ECO:0000256" key="5">
    <source>
        <dbReference type="ARBA" id="ARBA00023065"/>
    </source>
</evidence>
<dbReference type="GO" id="GO:0016787">
    <property type="term" value="F:hydrolase activity"/>
    <property type="evidence" value="ECO:0007669"/>
    <property type="project" value="UniProtKB-KW"/>
</dbReference>
<proteinExistence type="inferred from homology"/>
<dbReference type="Gene3D" id="2.60.15.10">
    <property type="entry name" value="F0F1 ATP synthase delta/epsilon subunit, N-terminal"/>
    <property type="match status" value="1"/>
</dbReference>
<name>A0A1V4IVL8_9CLOT</name>
<dbReference type="OrthoDB" id="9804110at2"/>
<accession>A0A1V4IVL8</accession>
<comment type="subcellular location">
    <subcellularLocation>
        <location evidence="9">Cell membrane</location>
        <topology evidence="9">Peripheral membrane protein</topology>
    </subcellularLocation>
    <subcellularLocation>
        <location evidence="1">Endomembrane system</location>
        <topology evidence="1">Peripheral membrane protein</topology>
    </subcellularLocation>
</comment>
<keyword evidence="6 9" id="KW-0472">Membrane</keyword>
<dbReference type="PANTHER" id="PTHR13822">
    <property type="entry name" value="ATP SYNTHASE DELTA/EPSILON CHAIN"/>
    <property type="match status" value="1"/>
</dbReference>
<comment type="function">
    <text evidence="9">Produces ATP from ADP in the presence of a proton gradient across the membrane.</text>
</comment>
<reference evidence="13 15" key="1">
    <citation type="submission" date="2017-03" db="EMBL/GenBank/DDBJ databases">
        <title>Genome sequence of Clostridium chromiireducens DSM 23318.</title>
        <authorList>
            <person name="Poehlein A."/>
            <person name="Daniel R."/>
        </authorList>
    </citation>
    <scope>NUCLEOTIDE SEQUENCE [LARGE SCALE GENOMIC DNA]</scope>
    <source>
        <strain evidence="13 15">DSM 23318</strain>
    </source>
</reference>
<keyword evidence="14" id="KW-0378">Hydrolase</keyword>
<dbReference type="AlphaFoldDB" id="A0A1V4IVL8"/>
<evidence type="ECO:0000256" key="2">
    <source>
        <dbReference type="ARBA" id="ARBA00005712"/>
    </source>
</evidence>
<evidence type="ECO:0000256" key="8">
    <source>
        <dbReference type="ARBA" id="ARBA00023310"/>
    </source>
</evidence>
<dbReference type="GO" id="GO:0046933">
    <property type="term" value="F:proton-transporting ATP synthase activity, rotational mechanism"/>
    <property type="evidence" value="ECO:0007669"/>
    <property type="project" value="UniProtKB-UniRule"/>
</dbReference>
<organism evidence="13 15">
    <name type="scientific">Clostridium chromiireducens</name>
    <dbReference type="NCBI Taxonomy" id="225345"/>
    <lineage>
        <taxon>Bacteria</taxon>
        <taxon>Bacillati</taxon>
        <taxon>Bacillota</taxon>
        <taxon>Clostridia</taxon>
        <taxon>Eubacteriales</taxon>
        <taxon>Clostridiaceae</taxon>
        <taxon>Clostridium</taxon>
    </lineage>
</organism>
<gene>
    <name evidence="9 13" type="primary">atpC</name>
    <name evidence="13" type="ORF">CLCHR_13260</name>
    <name evidence="14" type="ORF">D2A34_22370</name>
</gene>
<dbReference type="EMBL" id="QXDJ01000007">
    <property type="protein sequence ID" value="RII32427.1"/>
    <property type="molecule type" value="Genomic_DNA"/>
</dbReference>
<dbReference type="InterPro" id="IPR020546">
    <property type="entry name" value="ATP_synth_F1_dsu/esu_N"/>
</dbReference>
<evidence type="ECO:0000313" key="13">
    <source>
        <dbReference type="EMBL" id="OPJ64072.1"/>
    </source>
</evidence>
<evidence type="ECO:0000256" key="4">
    <source>
        <dbReference type="ARBA" id="ARBA00022475"/>
    </source>
</evidence>
<evidence type="ECO:0000256" key="6">
    <source>
        <dbReference type="ARBA" id="ARBA00023136"/>
    </source>
</evidence>
<evidence type="ECO:0000256" key="3">
    <source>
        <dbReference type="ARBA" id="ARBA00022448"/>
    </source>
</evidence>
<dbReference type="HAMAP" id="MF_00530">
    <property type="entry name" value="ATP_synth_epsil_bac"/>
    <property type="match status" value="1"/>
</dbReference>
<dbReference type="GO" id="GO:0005524">
    <property type="term" value="F:ATP binding"/>
    <property type="evidence" value="ECO:0007669"/>
    <property type="project" value="UniProtKB-UniRule"/>
</dbReference>
<keyword evidence="9" id="KW-0375">Hydrogen ion transport</keyword>
<dbReference type="Proteomes" id="UP000265930">
    <property type="component" value="Unassembled WGS sequence"/>
</dbReference>
<evidence type="ECO:0000256" key="7">
    <source>
        <dbReference type="ARBA" id="ARBA00023196"/>
    </source>
</evidence>
<evidence type="ECO:0000313" key="14">
    <source>
        <dbReference type="EMBL" id="RII32427.1"/>
    </source>
</evidence>
<evidence type="ECO:0000259" key="12">
    <source>
        <dbReference type="Pfam" id="PF02823"/>
    </source>
</evidence>
<comment type="similarity">
    <text evidence="2 9 10">Belongs to the ATPase epsilon chain family.</text>
</comment>
<protein>
    <recommendedName>
        <fullName evidence="9">ATP synthase epsilon chain</fullName>
    </recommendedName>
    <alternativeName>
        <fullName evidence="9">ATP synthase F1 sector epsilon subunit</fullName>
    </alternativeName>
    <alternativeName>
        <fullName evidence="9">F-ATPase epsilon subunit</fullName>
    </alternativeName>
</protein>
<keyword evidence="5 9" id="KW-0406">Ion transport</keyword>
<keyword evidence="8 9" id="KW-0066">ATP synthesis</keyword>
<dbReference type="InterPro" id="IPR020547">
    <property type="entry name" value="ATP_synth_F1_esu_C"/>
</dbReference>
<dbReference type="Pfam" id="PF00401">
    <property type="entry name" value="ATP-synt_DE"/>
    <property type="match status" value="1"/>
</dbReference>
<dbReference type="SUPFAM" id="SSF51344">
    <property type="entry name" value="Epsilon subunit of F1F0-ATP synthase N-terminal domain"/>
    <property type="match status" value="1"/>
</dbReference>
<keyword evidence="15" id="KW-1185">Reference proteome</keyword>
<dbReference type="GO" id="GO:0012505">
    <property type="term" value="C:endomembrane system"/>
    <property type="evidence" value="ECO:0007669"/>
    <property type="project" value="UniProtKB-SubCell"/>
</dbReference>
<dbReference type="Proteomes" id="UP000191056">
    <property type="component" value="Unassembled WGS sequence"/>
</dbReference>
<evidence type="ECO:0000313" key="15">
    <source>
        <dbReference type="Proteomes" id="UP000191056"/>
    </source>
</evidence>
<feature type="domain" description="ATP synthase epsilon subunit C-terminal" evidence="11">
    <location>
        <begin position="88"/>
        <end position="128"/>
    </location>
</feature>
<feature type="domain" description="ATP synthase F1 complex delta/epsilon subunit N-terminal" evidence="12">
    <location>
        <begin position="7"/>
        <end position="84"/>
    </location>
</feature>
<evidence type="ECO:0000256" key="10">
    <source>
        <dbReference type="RuleBase" id="RU003656"/>
    </source>
</evidence>
<evidence type="ECO:0000256" key="9">
    <source>
        <dbReference type="HAMAP-Rule" id="MF_00530"/>
    </source>
</evidence>
<comment type="caution">
    <text evidence="13">The sequence shown here is derived from an EMBL/GenBank/DDBJ whole genome shotgun (WGS) entry which is preliminary data.</text>
</comment>
<sequence length="135" mass="14997">MANTFLLKIITPDREVYSGEIEKVSLKSADGGFEVYANHASMIASTIPCIARFKDAQGVDNELFISKALAQVSNNQMIICSDAAEFEEDIDTARAEDAKVRAENRLREAGLYNKERAESALLRAKQRLILTNTKK</sequence>
<keyword evidence="4 9" id="KW-1003">Cell membrane</keyword>
<dbReference type="RefSeq" id="WP_079438902.1">
    <property type="nucleotide sequence ID" value="NZ_JBLZIA010000008.1"/>
</dbReference>
<dbReference type="CDD" id="cd12152">
    <property type="entry name" value="F1-ATPase_delta"/>
    <property type="match status" value="1"/>
</dbReference>
<dbReference type="STRING" id="225345.CLCHR_13260"/>
<dbReference type="PANTHER" id="PTHR13822:SF10">
    <property type="entry name" value="ATP SYNTHASE EPSILON CHAIN, CHLOROPLASTIC"/>
    <property type="match status" value="1"/>
</dbReference>
<keyword evidence="3 9" id="KW-0813">Transport</keyword>
<keyword evidence="7 9" id="KW-0139">CF(1)</keyword>
<dbReference type="EMBL" id="MZGT01000014">
    <property type="protein sequence ID" value="OPJ64072.1"/>
    <property type="molecule type" value="Genomic_DNA"/>
</dbReference>
<dbReference type="NCBIfam" id="TIGR01216">
    <property type="entry name" value="ATP_synt_epsi"/>
    <property type="match status" value="1"/>
</dbReference>
<dbReference type="Pfam" id="PF02823">
    <property type="entry name" value="ATP-synt_DE_N"/>
    <property type="match status" value="1"/>
</dbReference>
<dbReference type="GO" id="GO:0005886">
    <property type="term" value="C:plasma membrane"/>
    <property type="evidence" value="ECO:0007669"/>
    <property type="project" value="UniProtKB-SubCell"/>
</dbReference>